<keyword evidence="3 4" id="KW-0472">Membrane</keyword>
<dbReference type="Proteomes" id="UP001163823">
    <property type="component" value="Chromosome 5"/>
</dbReference>
<proteinExistence type="predicted"/>
<accession>A0AAD7M299</accession>
<evidence type="ECO:0000256" key="3">
    <source>
        <dbReference type="ARBA" id="ARBA00023136"/>
    </source>
</evidence>
<reference evidence="5" key="1">
    <citation type="journal article" date="2023" name="Science">
        <title>Elucidation of the pathway for biosynthesis of saponin adjuvants from the soapbark tree.</title>
        <authorList>
            <person name="Reed J."/>
            <person name="Orme A."/>
            <person name="El-Demerdash A."/>
            <person name="Owen C."/>
            <person name="Martin L.B.B."/>
            <person name="Misra R.C."/>
            <person name="Kikuchi S."/>
            <person name="Rejzek M."/>
            <person name="Martin A.C."/>
            <person name="Harkess A."/>
            <person name="Leebens-Mack J."/>
            <person name="Louveau T."/>
            <person name="Stephenson M.J."/>
            <person name="Osbourn A."/>
        </authorList>
    </citation>
    <scope>NUCLEOTIDE SEQUENCE</scope>
    <source>
        <strain evidence="5">S10</strain>
    </source>
</reference>
<dbReference type="SUPFAM" id="SSF103506">
    <property type="entry name" value="Mitochondrial carrier"/>
    <property type="match status" value="1"/>
</dbReference>
<name>A0AAD7M299_QUISA</name>
<evidence type="ECO:0000256" key="1">
    <source>
        <dbReference type="ARBA" id="ARBA00004370"/>
    </source>
</evidence>
<evidence type="ECO:0000313" key="5">
    <source>
        <dbReference type="EMBL" id="KAJ7968587.1"/>
    </source>
</evidence>
<comment type="subcellular location">
    <subcellularLocation>
        <location evidence="1">Membrane</location>
    </subcellularLocation>
</comment>
<gene>
    <name evidence="5" type="ORF">O6P43_012669</name>
</gene>
<dbReference type="AlphaFoldDB" id="A0AAD7M299"/>
<feature type="transmembrane region" description="Helical" evidence="4">
    <location>
        <begin position="31"/>
        <end position="50"/>
    </location>
</feature>
<protein>
    <submittedName>
        <fullName evidence="5">Mitochondrial arginine transporter BAC1</fullName>
    </submittedName>
</protein>
<organism evidence="5 6">
    <name type="scientific">Quillaja saponaria</name>
    <name type="common">Soap bark tree</name>
    <dbReference type="NCBI Taxonomy" id="32244"/>
    <lineage>
        <taxon>Eukaryota</taxon>
        <taxon>Viridiplantae</taxon>
        <taxon>Streptophyta</taxon>
        <taxon>Embryophyta</taxon>
        <taxon>Tracheophyta</taxon>
        <taxon>Spermatophyta</taxon>
        <taxon>Magnoliopsida</taxon>
        <taxon>eudicotyledons</taxon>
        <taxon>Gunneridae</taxon>
        <taxon>Pentapetalae</taxon>
        <taxon>rosids</taxon>
        <taxon>fabids</taxon>
        <taxon>Fabales</taxon>
        <taxon>Quillajaceae</taxon>
        <taxon>Quillaja</taxon>
    </lineage>
</organism>
<comment type="caution">
    <text evidence="5">The sequence shown here is derived from an EMBL/GenBank/DDBJ whole genome shotgun (WGS) entry which is preliminary data.</text>
</comment>
<keyword evidence="6" id="KW-1185">Reference proteome</keyword>
<evidence type="ECO:0000313" key="6">
    <source>
        <dbReference type="Proteomes" id="UP001163823"/>
    </source>
</evidence>
<evidence type="ECO:0000256" key="2">
    <source>
        <dbReference type="ARBA" id="ARBA00022692"/>
    </source>
</evidence>
<dbReference type="InterPro" id="IPR023395">
    <property type="entry name" value="MCP_dom_sf"/>
</dbReference>
<dbReference type="GO" id="GO:0016020">
    <property type="term" value="C:membrane"/>
    <property type="evidence" value="ECO:0007669"/>
    <property type="project" value="UniProtKB-SubCell"/>
</dbReference>
<dbReference type="KEGG" id="qsa:O6P43_012669"/>
<dbReference type="Gene3D" id="1.50.40.10">
    <property type="entry name" value="Mitochondrial carrier domain"/>
    <property type="match status" value="1"/>
</dbReference>
<keyword evidence="4" id="KW-1133">Transmembrane helix</keyword>
<sequence>MGNAVFFSVYEYVRYYMHSHVKAASSNHSNLIDMGVGILTGGVALWLAIFPLDIAKTTIQTAPDESSSKNPFRVLSSVLVLL</sequence>
<keyword evidence="2 4" id="KW-0812">Transmembrane</keyword>
<dbReference type="EMBL" id="JARAOO010000005">
    <property type="protein sequence ID" value="KAJ7968587.1"/>
    <property type="molecule type" value="Genomic_DNA"/>
</dbReference>
<evidence type="ECO:0000256" key="4">
    <source>
        <dbReference type="SAM" id="Phobius"/>
    </source>
</evidence>